<reference evidence="1" key="1">
    <citation type="submission" date="2021-01" db="UniProtKB">
        <authorList>
            <consortium name="EnsemblPlants"/>
        </authorList>
    </citation>
    <scope>IDENTIFICATION</scope>
</reference>
<dbReference type="Proteomes" id="UP000594263">
    <property type="component" value="Unplaced"/>
</dbReference>
<accession>A0A7N0TWR7</accession>
<proteinExistence type="predicted"/>
<dbReference type="Gramene" id="Kaladp0048s0118.1.v1.1">
    <property type="protein sequence ID" value="Kaladp0048s0118.1.v1.1.CDS.1"/>
    <property type="gene ID" value="Kaladp0048s0118.v1.1"/>
</dbReference>
<protein>
    <submittedName>
        <fullName evidence="1">Uncharacterized protein</fullName>
    </submittedName>
</protein>
<evidence type="ECO:0000313" key="1">
    <source>
        <dbReference type="EnsemblPlants" id="Kaladp0048s0118.1.v1.1.CDS.1"/>
    </source>
</evidence>
<evidence type="ECO:0000313" key="2">
    <source>
        <dbReference type="Proteomes" id="UP000594263"/>
    </source>
</evidence>
<keyword evidence="2" id="KW-1185">Reference proteome</keyword>
<name>A0A7N0TWR7_KALFE</name>
<sequence>MIKAFWCWVRYYGHGLRRLPPIRKIEAFRCRGLTLRPQIVSKLTHCTRFSSESGYESTVASLKAPIFRLLDVLESRSVAITRSGGRWPEWKRDGLHGMESHCVGLRHVNHLPLDEKKIRRIVQSYSISTD</sequence>
<organism evidence="1 2">
    <name type="scientific">Kalanchoe fedtschenkoi</name>
    <name type="common">Lavender scallops</name>
    <name type="synonym">South American air plant</name>
    <dbReference type="NCBI Taxonomy" id="63787"/>
    <lineage>
        <taxon>Eukaryota</taxon>
        <taxon>Viridiplantae</taxon>
        <taxon>Streptophyta</taxon>
        <taxon>Embryophyta</taxon>
        <taxon>Tracheophyta</taxon>
        <taxon>Spermatophyta</taxon>
        <taxon>Magnoliopsida</taxon>
        <taxon>eudicotyledons</taxon>
        <taxon>Gunneridae</taxon>
        <taxon>Pentapetalae</taxon>
        <taxon>Saxifragales</taxon>
        <taxon>Crassulaceae</taxon>
        <taxon>Kalanchoe</taxon>
    </lineage>
</organism>
<dbReference type="AlphaFoldDB" id="A0A7N0TWR7"/>
<dbReference type="EnsemblPlants" id="Kaladp0048s0118.1.v1.1">
    <property type="protein sequence ID" value="Kaladp0048s0118.1.v1.1.CDS.1"/>
    <property type="gene ID" value="Kaladp0048s0118.v1.1"/>
</dbReference>